<evidence type="ECO:0008006" key="5">
    <source>
        <dbReference type="Google" id="ProtNLM"/>
    </source>
</evidence>
<feature type="region of interest" description="Disordered" evidence="1">
    <location>
        <begin position="34"/>
        <end position="61"/>
    </location>
</feature>
<dbReference type="EMBL" id="GIFC01010533">
    <property type="protein sequence ID" value="MXU92616.1"/>
    <property type="molecule type" value="Transcribed_RNA"/>
</dbReference>
<feature type="transmembrane region" description="Helical" evidence="2">
    <location>
        <begin position="71"/>
        <end position="88"/>
    </location>
</feature>
<evidence type="ECO:0000256" key="2">
    <source>
        <dbReference type="SAM" id="Phobius"/>
    </source>
</evidence>
<name>A0A6B0USD4_IXORI</name>
<feature type="compositionally biased region" description="Polar residues" evidence="1">
    <location>
        <begin position="43"/>
        <end position="53"/>
    </location>
</feature>
<reference evidence="4" key="1">
    <citation type="submission" date="2019-12" db="EMBL/GenBank/DDBJ databases">
        <title>An insight into the sialome of adult female Ixodes ricinus ticks feeding for 6 days.</title>
        <authorList>
            <person name="Perner J."/>
            <person name="Ribeiro J.M.C."/>
        </authorList>
    </citation>
    <scope>NUCLEOTIDE SEQUENCE</scope>
    <source>
        <strain evidence="4">Semi-engorged</strain>
        <tissue evidence="4">Salivary glands</tissue>
    </source>
</reference>
<feature type="chain" id="PRO_5025367054" description="Secreted protein" evidence="3">
    <location>
        <begin position="35"/>
        <end position="135"/>
    </location>
</feature>
<protein>
    <recommendedName>
        <fullName evidence="5">Secreted protein</fullName>
    </recommendedName>
</protein>
<feature type="signal peptide" evidence="3">
    <location>
        <begin position="1"/>
        <end position="34"/>
    </location>
</feature>
<keyword evidence="2" id="KW-1133">Transmembrane helix</keyword>
<keyword evidence="2" id="KW-0812">Transmembrane</keyword>
<keyword evidence="3" id="KW-0732">Signal</keyword>
<keyword evidence="2" id="KW-0472">Membrane</keyword>
<evidence type="ECO:0000256" key="1">
    <source>
        <dbReference type="SAM" id="MobiDB-lite"/>
    </source>
</evidence>
<dbReference type="AlphaFoldDB" id="A0A6B0USD4"/>
<sequence length="135" mass="14831">MVFPRHVHNRAGARFLKLIFRFLARCIWITETTSSPTGSEGSVQRTARNTPSQVGDGKQTADQSDVMQQRLLFVLLVGFVGVLPIAWLCTQAAPLAEVRQVPHGTHVEGTDDAARVAPLEVRIAVAVHALVCRHR</sequence>
<proteinExistence type="predicted"/>
<evidence type="ECO:0000256" key="3">
    <source>
        <dbReference type="SAM" id="SignalP"/>
    </source>
</evidence>
<evidence type="ECO:0000313" key="4">
    <source>
        <dbReference type="EMBL" id="MXU92616.1"/>
    </source>
</evidence>
<accession>A0A6B0USD4</accession>
<organism evidence="4">
    <name type="scientific">Ixodes ricinus</name>
    <name type="common">Common tick</name>
    <name type="synonym">Acarus ricinus</name>
    <dbReference type="NCBI Taxonomy" id="34613"/>
    <lineage>
        <taxon>Eukaryota</taxon>
        <taxon>Metazoa</taxon>
        <taxon>Ecdysozoa</taxon>
        <taxon>Arthropoda</taxon>
        <taxon>Chelicerata</taxon>
        <taxon>Arachnida</taxon>
        <taxon>Acari</taxon>
        <taxon>Parasitiformes</taxon>
        <taxon>Ixodida</taxon>
        <taxon>Ixodoidea</taxon>
        <taxon>Ixodidae</taxon>
        <taxon>Ixodinae</taxon>
        <taxon>Ixodes</taxon>
    </lineage>
</organism>